<feature type="transmembrane region" description="Helical" evidence="3">
    <location>
        <begin position="437"/>
        <end position="457"/>
    </location>
</feature>
<keyword evidence="1" id="KW-0175">Coiled coil</keyword>
<dbReference type="AlphaFoldDB" id="A0A1D8TKE2"/>
<dbReference type="EMBL" id="CP017599">
    <property type="protein sequence ID" value="AOW98056.1"/>
    <property type="molecule type" value="Genomic_DNA"/>
</dbReference>
<organism evidence="4 5">
    <name type="scientific">Moorena producens PAL-8-15-08-1</name>
    <dbReference type="NCBI Taxonomy" id="1458985"/>
    <lineage>
        <taxon>Bacteria</taxon>
        <taxon>Bacillati</taxon>
        <taxon>Cyanobacteriota</taxon>
        <taxon>Cyanophyceae</taxon>
        <taxon>Coleofasciculales</taxon>
        <taxon>Coleofasciculaceae</taxon>
        <taxon>Moorena</taxon>
    </lineage>
</organism>
<feature type="region of interest" description="Disordered" evidence="2">
    <location>
        <begin position="480"/>
        <end position="510"/>
    </location>
</feature>
<reference evidence="5" key="1">
    <citation type="submission" date="2016-10" db="EMBL/GenBank/DDBJ databases">
        <title>Comparative genomics uncovers the prolific and rare metabolic potential of the cyanobacterial genus Moorea.</title>
        <authorList>
            <person name="Leao T."/>
            <person name="Castelao G."/>
            <person name="Korobeynikov A."/>
            <person name="Monroe E.A."/>
            <person name="Podell S."/>
            <person name="Glukhov E."/>
            <person name="Allen E."/>
            <person name="Gerwick W.H."/>
            <person name="Gerwick L."/>
        </authorList>
    </citation>
    <scope>NUCLEOTIDE SEQUENCE [LARGE SCALE GENOMIC DNA]</scope>
    <source>
        <strain evidence="5">PAL-8-15-08-1</strain>
    </source>
</reference>
<feature type="coiled-coil region" evidence="1">
    <location>
        <begin position="147"/>
        <end position="200"/>
    </location>
</feature>
<keyword evidence="3" id="KW-1133">Transmembrane helix</keyword>
<dbReference type="KEGG" id="mpro:BJP34_00135"/>
<feature type="coiled-coil region" evidence="1">
    <location>
        <begin position="337"/>
        <end position="385"/>
    </location>
</feature>
<dbReference type="PANTHER" id="PTHR32309:SF31">
    <property type="entry name" value="CAPSULAR EXOPOLYSACCHARIDE FAMILY"/>
    <property type="match status" value="1"/>
</dbReference>
<evidence type="ECO:0000313" key="4">
    <source>
        <dbReference type="EMBL" id="AOW98056.1"/>
    </source>
</evidence>
<feature type="transmembrane region" description="Helical" evidence="3">
    <location>
        <begin position="23"/>
        <end position="45"/>
    </location>
</feature>
<proteinExistence type="predicted"/>
<dbReference type="STRING" id="1458985.BJP34_00135"/>
<accession>A0A1D8TKE2</accession>
<evidence type="ECO:0000256" key="3">
    <source>
        <dbReference type="SAM" id="Phobius"/>
    </source>
</evidence>
<dbReference type="PANTHER" id="PTHR32309">
    <property type="entry name" value="TYROSINE-PROTEIN KINASE"/>
    <property type="match status" value="1"/>
</dbReference>
<evidence type="ECO:0008006" key="6">
    <source>
        <dbReference type="Google" id="ProtNLM"/>
    </source>
</evidence>
<evidence type="ECO:0000313" key="5">
    <source>
        <dbReference type="Proteomes" id="UP000177870"/>
    </source>
</evidence>
<name>A0A1D8TKE2_9CYAN</name>
<evidence type="ECO:0000256" key="2">
    <source>
        <dbReference type="SAM" id="MobiDB-lite"/>
    </source>
</evidence>
<keyword evidence="3" id="KW-0472">Membrane</keyword>
<sequence length="510" mass="56235">MTTNYKTIAPYPYEKSNLMPLRWLFYLCLGISINAGIWGLTFFYLKSAQPTYTSTWRVSLPVSGSSTRINIPELGGASSDVRSPFGDRSHDPREKMKFIAESKPVLKDAASFLNMSPEELGKPRVKIVDNSTMMAFEIKGDSAEEAQQKAFAMYQAFEDRLEQLRQEEVGNNQLPVQADLQAAKKNLADIQRSLSEHKARTGLNSKEQVNQLSSTIESLRQQQIDLLAQGREAKANLSNLSANLKLSSGQAADAFVLKADQIFQQTLREYSQATAALTVLSSKYGSKHPSVVDEKSKQESAKAALLQRSQALLGRPMSLAIIDQLSVNSGPETGSSRENLLRQIVEVQARQEGVEARAWVLTNQIAELEAKLRQMSQDALRMEILERNMRIAETIYASTLTQSAIGRFNQSLSYPQVQLLAEPSLPPDAIAPKKSSALLGATAGSLLISAGLFLLWLRPHVQGKSEASIYGKVESFNSDVPPLRSQPSNNSFTTSNNSLTSPMGNQRKDF</sequence>
<feature type="compositionally biased region" description="Low complexity" evidence="2">
    <location>
        <begin position="488"/>
        <end position="501"/>
    </location>
</feature>
<protein>
    <recommendedName>
        <fullName evidence="6">Lipopolysaccharide biosynthesis protein</fullName>
    </recommendedName>
</protein>
<dbReference type="RefSeq" id="WP_070390579.1">
    <property type="nucleotide sequence ID" value="NZ_CP017599.1"/>
</dbReference>
<dbReference type="InterPro" id="IPR050445">
    <property type="entry name" value="Bact_polysacc_biosynth/exp"/>
</dbReference>
<evidence type="ECO:0000256" key="1">
    <source>
        <dbReference type="SAM" id="Coils"/>
    </source>
</evidence>
<dbReference type="Proteomes" id="UP000177870">
    <property type="component" value="Chromosome"/>
</dbReference>
<keyword evidence="3" id="KW-0812">Transmembrane</keyword>
<gene>
    <name evidence="4" type="ORF">BJP34_00135</name>
</gene>
<dbReference type="OrthoDB" id="6148968at2"/>